<dbReference type="AlphaFoldDB" id="A0A0A8XQR0"/>
<reference evidence="1" key="1">
    <citation type="submission" date="2014-09" db="EMBL/GenBank/DDBJ databases">
        <authorList>
            <person name="Magalhaes I.L.F."/>
            <person name="Oliveira U."/>
            <person name="Santos F.R."/>
            <person name="Vidigal T.H.D.A."/>
            <person name="Brescovit A.D."/>
            <person name="Santos A.J."/>
        </authorList>
    </citation>
    <scope>NUCLEOTIDE SEQUENCE</scope>
    <source>
        <tissue evidence="1">Shoot tissue taken approximately 20 cm above the soil surface</tissue>
    </source>
</reference>
<reference evidence="1" key="2">
    <citation type="journal article" date="2015" name="Data Brief">
        <title>Shoot transcriptome of the giant reed, Arundo donax.</title>
        <authorList>
            <person name="Barrero R.A."/>
            <person name="Guerrero F.D."/>
            <person name="Moolhuijzen P."/>
            <person name="Goolsby J.A."/>
            <person name="Tidwell J."/>
            <person name="Bellgard S.E."/>
            <person name="Bellgard M.I."/>
        </authorList>
    </citation>
    <scope>NUCLEOTIDE SEQUENCE</scope>
    <source>
        <tissue evidence="1">Shoot tissue taken approximately 20 cm above the soil surface</tissue>
    </source>
</reference>
<accession>A0A0A8XQR0</accession>
<name>A0A0A8XQR0_ARUDO</name>
<dbReference type="EMBL" id="GBRH01282910">
    <property type="protein sequence ID" value="JAD14985.1"/>
    <property type="molecule type" value="Transcribed_RNA"/>
</dbReference>
<sequence length="80" mass="8726">MPSDPSFLSTILNACGARGGGEGFDAPPRADLFPLRAAPPKWTRTSPRMGWSPSPSSLLSPPRLLASPFSLFFFWFNLMV</sequence>
<protein>
    <submittedName>
        <fullName evidence="1">Uncharacterized protein</fullName>
    </submittedName>
</protein>
<proteinExistence type="predicted"/>
<evidence type="ECO:0000313" key="1">
    <source>
        <dbReference type="EMBL" id="JAD14985.1"/>
    </source>
</evidence>
<organism evidence="1">
    <name type="scientific">Arundo donax</name>
    <name type="common">Giant reed</name>
    <name type="synonym">Donax arundinaceus</name>
    <dbReference type="NCBI Taxonomy" id="35708"/>
    <lineage>
        <taxon>Eukaryota</taxon>
        <taxon>Viridiplantae</taxon>
        <taxon>Streptophyta</taxon>
        <taxon>Embryophyta</taxon>
        <taxon>Tracheophyta</taxon>
        <taxon>Spermatophyta</taxon>
        <taxon>Magnoliopsida</taxon>
        <taxon>Liliopsida</taxon>
        <taxon>Poales</taxon>
        <taxon>Poaceae</taxon>
        <taxon>PACMAD clade</taxon>
        <taxon>Arundinoideae</taxon>
        <taxon>Arundineae</taxon>
        <taxon>Arundo</taxon>
    </lineage>
</organism>